<evidence type="ECO:0000313" key="13">
    <source>
        <dbReference type="Proteomes" id="UP000322699"/>
    </source>
</evidence>
<evidence type="ECO:0000256" key="2">
    <source>
        <dbReference type="ARBA" id="ARBA00001911"/>
    </source>
</evidence>
<evidence type="ECO:0000256" key="1">
    <source>
        <dbReference type="ARBA" id="ARBA00000083"/>
    </source>
</evidence>
<dbReference type="PANTHER" id="PTHR43725:SF53">
    <property type="entry name" value="UDP-ARABINOSE 4-EPIMERASE 1"/>
    <property type="match status" value="1"/>
</dbReference>
<dbReference type="SUPFAM" id="SSF51735">
    <property type="entry name" value="NAD(P)-binding Rossmann-fold domains"/>
    <property type="match status" value="1"/>
</dbReference>
<proteinExistence type="inferred from homology"/>
<dbReference type="PANTHER" id="PTHR43725">
    <property type="entry name" value="UDP-GLUCOSE 4-EPIMERASE"/>
    <property type="match status" value="1"/>
</dbReference>
<evidence type="ECO:0000256" key="9">
    <source>
        <dbReference type="ARBA" id="ARBA00023277"/>
    </source>
</evidence>
<evidence type="ECO:0000313" key="12">
    <source>
        <dbReference type="EMBL" id="KAA1260117.1"/>
    </source>
</evidence>
<dbReference type="OrthoDB" id="258549at2"/>
<comment type="catalytic activity">
    <reaction evidence="1 10">
        <text>UDP-alpha-D-glucose = UDP-alpha-D-galactose</text>
        <dbReference type="Rhea" id="RHEA:22168"/>
        <dbReference type="ChEBI" id="CHEBI:58885"/>
        <dbReference type="ChEBI" id="CHEBI:66914"/>
        <dbReference type="EC" id="5.1.3.2"/>
    </reaction>
</comment>
<dbReference type="EMBL" id="VRLW01000001">
    <property type="protein sequence ID" value="KAA1260117.1"/>
    <property type="molecule type" value="Genomic_DNA"/>
</dbReference>
<keyword evidence="8 10" id="KW-0413">Isomerase</keyword>
<evidence type="ECO:0000256" key="6">
    <source>
        <dbReference type="ARBA" id="ARBA00018569"/>
    </source>
</evidence>
<dbReference type="RefSeq" id="WP_068263131.1">
    <property type="nucleotide sequence ID" value="NZ_LWSK01000044.1"/>
</dbReference>
<evidence type="ECO:0000256" key="7">
    <source>
        <dbReference type="ARBA" id="ARBA00023027"/>
    </source>
</evidence>
<keyword evidence="7 10" id="KW-0520">NAD</keyword>
<protein>
    <recommendedName>
        <fullName evidence="6 10">UDP-glucose 4-epimerase</fullName>
        <ecNumber evidence="5 10">5.1.3.2</ecNumber>
    </recommendedName>
</protein>
<name>A0A5B1CFZ1_9BACT</name>
<dbReference type="InterPro" id="IPR005886">
    <property type="entry name" value="UDP_G4E"/>
</dbReference>
<dbReference type="InterPro" id="IPR036291">
    <property type="entry name" value="NAD(P)-bd_dom_sf"/>
</dbReference>
<comment type="cofactor">
    <cofactor evidence="2 10">
        <name>NAD(+)</name>
        <dbReference type="ChEBI" id="CHEBI:57540"/>
    </cofactor>
</comment>
<accession>A0A5B1CFZ1</accession>
<comment type="similarity">
    <text evidence="4 10">Belongs to the NAD(P)-dependent epimerase/dehydratase family.</text>
</comment>
<comment type="pathway">
    <text evidence="3 10">Carbohydrate metabolism; galactose metabolism.</text>
</comment>
<dbReference type="Gene3D" id="3.90.25.10">
    <property type="entry name" value="UDP-galactose 4-epimerase, domain 1"/>
    <property type="match status" value="1"/>
</dbReference>
<evidence type="ECO:0000259" key="11">
    <source>
        <dbReference type="Pfam" id="PF01370"/>
    </source>
</evidence>
<evidence type="ECO:0000256" key="4">
    <source>
        <dbReference type="ARBA" id="ARBA00007637"/>
    </source>
</evidence>
<dbReference type="Gene3D" id="3.40.50.720">
    <property type="entry name" value="NAD(P)-binding Rossmann-like Domain"/>
    <property type="match status" value="1"/>
</dbReference>
<dbReference type="Proteomes" id="UP000322699">
    <property type="component" value="Unassembled WGS sequence"/>
</dbReference>
<evidence type="ECO:0000256" key="8">
    <source>
        <dbReference type="ARBA" id="ARBA00023235"/>
    </source>
</evidence>
<sequence length="327" mass="35639">MNVLVVGGAGYIGSHAVRLLIDAGHTVRVYDNLSRGHAAAVPDGLLIQGDLADRPKIVKTLKEEKIDAVMHFAAFALVNESVNDPALYYRNNVIATIELLDAMMEADVKKFVFSSTTATYGEPEIIPIAETTLQQPINPYGFTKLVVEQALADYAAAYGLGYAALRYFNAAGARPDGTIGEDHDPESHLIPIVLQVALGQREHITVFGDDYPTPDGTCIRDYIHIDDLGAAHLAALEKLELGKGICVNLGTGRGTSVRQIIDTCREVTGHPIPEVMGKRREGDPPELVADAKLAKEFLGWETKYNDPKSIIETAWNWHKSHPTGYPK</sequence>
<organism evidence="12 13">
    <name type="scientific">Rubripirellula obstinata</name>
    <dbReference type="NCBI Taxonomy" id="406547"/>
    <lineage>
        <taxon>Bacteria</taxon>
        <taxon>Pseudomonadati</taxon>
        <taxon>Planctomycetota</taxon>
        <taxon>Planctomycetia</taxon>
        <taxon>Pirellulales</taxon>
        <taxon>Pirellulaceae</taxon>
        <taxon>Rubripirellula</taxon>
    </lineage>
</organism>
<reference evidence="12 13" key="1">
    <citation type="submission" date="2019-08" db="EMBL/GenBank/DDBJ databases">
        <title>Deep-cultivation of Planctomycetes and their phenomic and genomic characterization uncovers novel biology.</title>
        <authorList>
            <person name="Wiegand S."/>
            <person name="Jogler M."/>
            <person name="Boedeker C."/>
            <person name="Pinto D."/>
            <person name="Vollmers J."/>
            <person name="Rivas-Marin E."/>
            <person name="Kohn T."/>
            <person name="Peeters S.H."/>
            <person name="Heuer A."/>
            <person name="Rast P."/>
            <person name="Oberbeckmann S."/>
            <person name="Bunk B."/>
            <person name="Jeske O."/>
            <person name="Meyerdierks A."/>
            <person name="Storesund J.E."/>
            <person name="Kallscheuer N."/>
            <person name="Luecker S."/>
            <person name="Lage O.M."/>
            <person name="Pohl T."/>
            <person name="Merkel B.J."/>
            <person name="Hornburger P."/>
            <person name="Mueller R.-W."/>
            <person name="Bruemmer F."/>
            <person name="Labrenz M."/>
            <person name="Spormann A.M."/>
            <person name="Op Den Camp H."/>
            <person name="Overmann J."/>
            <person name="Amann R."/>
            <person name="Jetten M.S.M."/>
            <person name="Mascher T."/>
            <person name="Medema M.H."/>
            <person name="Devos D.P."/>
            <person name="Kaster A.-K."/>
            <person name="Ovreas L."/>
            <person name="Rohde M."/>
            <person name="Galperin M.Y."/>
            <person name="Jogler C."/>
        </authorList>
    </citation>
    <scope>NUCLEOTIDE SEQUENCE [LARGE SCALE GENOMIC DNA]</scope>
    <source>
        <strain evidence="12 13">LF1</strain>
    </source>
</reference>
<gene>
    <name evidence="12" type="primary">galE</name>
    <name evidence="12" type="ORF">LF1_26560</name>
</gene>
<dbReference type="UniPathway" id="UPA00214"/>
<evidence type="ECO:0000256" key="10">
    <source>
        <dbReference type="RuleBase" id="RU366046"/>
    </source>
</evidence>
<dbReference type="NCBIfam" id="TIGR01179">
    <property type="entry name" value="galE"/>
    <property type="match status" value="1"/>
</dbReference>
<keyword evidence="13" id="KW-1185">Reference proteome</keyword>
<dbReference type="CDD" id="cd05247">
    <property type="entry name" value="UDP_G4E_1_SDR_e"/>
    <property type="match status" value="1"/>
</dbReference>
<comment type="caution">
    <text evidence="12">The sequence shown here is derived from an EMBL/GenBank/DDBJ whole genome shotgun (WGS) entry which is preliminary data.</text>
</comment>
<evidence type="ECO:0000256" key="5">
    <source>
        <dbReference type="ARBA" id="ARBA00013189"/>
    </source>
</evidence>
<dbReference type="Pfam" id="PF01370">
    <property type="entry name" value="Epimerase"/>
    <property type="match status" value="1"/>
</dbReference>
<dbReference type="AlphaFoldDB" id="A0A5B1CFZ1"/>
<dbReference type="InterPro" id="IPR001509">
    <property type="entry name" value="Epimerase_deHydtase"/>
</dbReference>
<evidence type="ECO:0000256" key="3">
    <source>
        <dbReference type="ARBA" id="ARBA00004947"/>
    </source>
</evidence>
<keyword evidence="9 10" id="KW-0119">Carbohydrate metabolism</keyword>
<dbReference type="GO" id="GO:0003978">
    <property type="term" value="F:UDP-glucose 4-epimerase activity"/>
    <property type="evidence" value="ECO:0007669"/>
    <property type="project" value="UniProtKB-UniRule"/>
</dbReference>
<dbReference type="GO" id="GO:0033499">
    <property type="term" value="P:galactose catabolic process via UDP-galactose, Leloir pathway"/>
    <property type="evidence" value="ECO:0007669"/>
    <property type="project" value="TreeGrafter"/>
</dbReference>
<comment type="subunit">
    <text evidence="10">Homodimer.</text>
</comment>
<dbReference type="EC" id="5.1.3.2" evidence="5 10"/>
<feature type="domain" description="NAD-dependent epimerase/dehydratase" evidence="11">
    <location>
        <begin position="3"/>
        <end position="250"/>
    </location>
</feature>